<dbReference type="InterPro" id="IPR003604">
    <property type="entry name" value="Matrin/U1-like-C_Znf_C2H2"/>
</dbReference>
<dbReference type="Proteomes" id="UP000648187">
    <property type="component" value="Unassembled WGS sequence"/>
</dbReference>
<dbReference type="SMART" id="SM00355">
    <property type="entry name" value="ZnF_C2H2"/>
    <property type="match status" value="2"/>
</dbReference>
<dbReference type="InterPro" id="IPR011009">
    <property type="entry name" value="Kinase-like_dom_sf"/>
</dbReference>
<dbReference type="Pfam" id="PF02958">
    <property type="entry name" value="EcKL"/>
    <property type="match status" value="1"/>
</dbReference>
<dbReference type="InterPro" id="IPR004119">
    <property type="entry name" value="EcKL"/>
</dbReference>
<feature type="compositionally biased region" description="Acidic residues" evidence="1">
    <location>
        <begin position="828"/>
        <end position="840"/>
    </location>
</feature>
<evidence type="ECO:0000313" key="5">
    <source>
        <dbReference type="Proteomes" id="UP000648187"/>
    </source>
</evidence>
<feature type="domain" description="C2H2-type" evidence="3">
    <location>
        <begin position="539"/>
        <end position="561"/>
    </location>
</feature>
<dbReference type="AlphaFoldDB" id="A0A835GFB3"/>
<keyword evidence="2" id="KW-0472">Membrane</keyword>
<feature type="compositionally biased region" description="Polar residues" evidence="1">
    <location>
        <begin position="770"/>
        <end position="791"/>
    </location>
</feature>
<keyword evidence="5" id="KW-1185">Reference proteome</keyword>
<dbReference type="GO" id="GO:0003676">
    <property type="term" value="F:nucleic acid binding"/>
    <property type="evidence" value="ECO:0007669"/>
    <property type="project" value="InterPro"/>
</dbReference>
<proteinExistence type="predicted"/>
<dbReference type="EMBL" id="JACKWZ010000158">
    <property type="protein sequence ID" value="KAF9413478.1"/>
    <property type="molecule type" value="Genomic_DNA"/>
</dbReference>
<evidence type="ECO:0000313" key="4">
    <source>
        <dbReference type="EMBL" id="KAF9413478.1"/>
    </source>
</evidence>
<comment type="caution">
    <text evidence="4">The sequence shown here is derived from an EMBL/GenBank/DDBJ whole genome shotgun (WGS) entry which is preliminary data.</text>
</comment>
<dbReference type="SMART" id="SM00451">
    <property type="entry name" value="ZnF_U1"/>
    <property type="match status" value="4"/>
</dbReference>
<keyword evidence="2" id="KW-0812">Transmembrane</keyword>
<feature type="domain" description="C2H2-type" evidence="3">
    <location>
        <begin position="1002"/>
        <end position="1024"/>
    </location>
</feature>
<evidence type="ECO:0000256" key="2">
    <source>
        <dbReference type="SAM" id="Phobius"/>
    </source>
</evidence>
<gene>
    <name evidence="4" type="ORF">HW555_008316</name>
</gene>
<name>A0A835GFB3_SPOEX</name>
<accession>A0A835GFB3</accession>
<sequence length="1083" mass="123163">MLVLNVFKKLVRTTRHCTSFHEPNTCPHPIQAQLALNLTNKKYKFCIETDSASAMTVKRKRQIHVVFLSMLTDFIPAILITMIHHNFEGDISNVNDRQLEFIKNVIDDLGFKDSKVTFEAVGSAGDNYAATVKRVIVEGENGKLRMIAKIAPANENMRLRLNAPLTFGNEQIMYQQFLPKLTQLQKQAKIPEEEIIKFPKCYGSNIEAPNEVILLEDLKEKGFVMMDRLKFLSEECVTSVLKNLAVLHSLSYVLKNKEPETFNYFKANLQNLWATLANAPPEELASLESIEEIYMNLMDNEEYKNLIRHKVRDIGPLNVKMSALEAGSKYAVIHHGDAWTTNFMFKYRGEELEQSILIDYQLSKISSPASDLLYMIFNCTDIESRRKNFHNWLDYYHSELDKSLSNHGLKASYVYSRELLDADLKRYGKLGFGSCLLVSSIMTANSEEAAKFKDFFESDTERRADDFLIITMSNRLHKSGVLTGSLNCYCLACDTFLMTHQEAGDHVGTSPHQKNLLAISYSDKFKDEHIRKFQTGYYCEFCNTLLPTASKVNLHVTDDEHVKNKGTCLLKSRGAGVAAFDNIFIEENAWHGLNDSVCSICNEEFDDGVKHKASATHSLNLVLKDVQFGAANAIYRQIDDTSLQCLTCNKLLVASKIKAHSDDAQHCELYDKHRVVSNGVDHKVENKINKEENQQKAGDSPIIELQNGLKKTNINENKPTESKTKILESITKYQSAGININLEIETAYCKKCSQVVKFNCTDIEKHISEHSTNGPVDNALQYPSNPDQNLNRVDIKDKTAQPSDNSIEIEEKIKALADNSNGENVESEKDEDSSDEDVENEKEFAKINNITYNQSNKQSYCRVCEVHLPANLKSMKEHVTGANHKKLTRSSSTCVPQIKNPTMLIKKKTEDFIESLYDVESMFDSLSIVNEEYCISKNSLTFLTVSQSRVRCLLCDVTLPPYSDTDDHIKTRSHLSKFIEVPVVVSVENEFIREVKRGLYHCGYCELVVSSWADMEKHLECSDHKDNRRRGEQRLITRLPGLQNYKLQKAIEAMTLRRLFNIGLFMLNLWMLWQTSSSAGAEV</sequence>
<feature type="transmembrane region" description="Helical" evidence="2">
    <location>
        <begin position="63"/>
        <end position="83"/>
    </location>
</feature>
<dbReference type="GO" id="GO:0008270">
    <property type="term" value="F:zinc ion binding"/>
    <property type="evidence" value="ECO:0007669"/>
    <property type="project" value="InterPro"/>
</dbReference>
<reference evidence="4" key="1">
    <citation type="submission" date="2020-08" db="EMBL/GenBank/DDBJ databases">
        <title>Spodoptera exigua strain:BAW_Kor-Di-RS1 Genome sequencing and assembly.</title>
        <authorList>
            <person name="Kim J."/>
            <person name="Nam H.Y."/>
            <person name="Kwon M."/>
            <person name="Choi J.H."/>
            <person name="Cho S.R."/>
            <person name="Kim G.-H."/>
        </authorList>
    </citation>
    <scope>NUCLEOTIDE SEQUENCE</scope>
    <source>
        <strain evidence="4">BAW_Kor-Di-RS1</strain>
        <tissue evidence="4">Whole-body</tissue>
    </source>
</reference>
<dbReference type="PANTHER" id="PTHR11012:SF30">
    <property type="entry name" value="PROTEIN KINASE-LIKE DOMAIN-CONTAINING"/>
    <property type="match status" value="1"/>
</dbReference>
<keyword evidence="2" id="KW-1133">Transmembrane helix</keyword>
<dbReference type="PANTHER" id="PTHR11012">
    <property type="entry name" value="PROTEIN KINASE-LIKE DOMAIN-CONTAINING"/>
    <property type="match status" value="1"/>
</dbReference>
<organism evidence="4 5">
    <name type="scientific">Spodoptera exigua</name>
    <name type="common">Beet armyworm</name>
    <name type="synonym">Noctua fulgens</name>
    <dbReference type="NCBI Taxonomy" id="7107"/>
    <lineage>
        <taxon>Eukaryota</taxon>
        <taxon>Metazoa</taxon>
        <taxon>Ecdysozoa</taxon>
        <taxon>Arthropoda</taxon>
        <taxon>Hexapoda</taxon>
        <taxon>Insecta</taxon>
        <taxon>Pterygota</taxon>
        <taxon>Neoptera</taxon>
        <taxon>Endopterygota</taxon>
        <taxon>Lepidoptera</taxon>
        <taxon>Glossata</taxon>
        <taxon>Ditrysia</taxon>
        <taxon>Noctuoidea</taxon>
        <taxon>Noctuidae</taxon>
        <taxon>Amphipyrinae</taxon>
        <taxon>Spodoptera</taxon>
    </lineage>
</organism>
<evidence type="ECO:0000256" key="1">
    <source>
        <dbReference type="SAM" id="MobiDB-lite"/>
    </source>
</evidence>
<dbReference type="SUPFAM" id="SSF56112">
    <property type="entry name" value="Protein kinase-like (PK-like)"/>
    <property type="match status" value="1"/>
</dbReference>
<dbReference type="SMART" id="SM00587">
    <property type="entry name" value="CHK"/>
    <property type="match status" value="1"/>
</dbReference>
<feature type="region of interest" description="Disordered" evidence="1">
    <location>
        <begin position="768"/>
        <end position="840"/>
    </location>
</feature>
<dbReference type="PROSITE" id="PS00028">
    <property type="entry name" value="ZINC_FINGER_C2H2_1"/>
    <property type="match status" value="2"/>
</dbReference>
<evidence type="ECO:0000259" key="3">
    <source>
        <dbReference type="PROSITE" id="PS00028"/>
    </source>
</evidence>
<dbReference type="InterPro" id="IPR013087">
    <property type="entry name" value="Znf_C2H2_type"/>
</dbReference>
<dbReference type="InterPro" id="IPR015897">
    <property type="entry name" value="CHK_kinase-like"/>
</dbReference>
<dbReference type="Gene3D" id="3.90.1200.10">
    <property type="match status" value="1"/>
</dbReference>
<protein>
    <recommendedName>
        <fullName evidence="3">C2H2-type domain-containing protein</fullName>
    </recommendedName>
</protein>